<comment type="similarity">
    <text evidence="2 5">Belongs to the Nudix hydrolase family.</text>
</comment>
<dbReference type="PROSITE" id="PS51462">
    <property type="entry name" value="NUDIX"/>
    <property type="match status" value="1"/>
</dbReference>
<accession>A0ABS3VZ08</accession>
<keyword evidence="4" id="KW-0460">Magnesium</keyword>
<protein>
    <submittedName>
        <fullName evidence="7">NUDIX domain-containing protein</fullName>
    </submittedName>
</protein>
<keyword evidence="3 5" id="KW-0378">Hydrolase</keyword>
<dbReference type="EMBL" id="WVUH01000345">
    <property type="protein sequence ID" value="MBO4209753.1"/>
    <property type="molecule type" value="Genomic_DNA"/>
</dbReference>
<comment type="caution">
    <text evidence="7">The sequence shown here is derived from an EMBL/GenBank/DDBJ whole genome shotgun (WGS) entry which is preliminary data.</text>
</comment>
<dbReference type="PROSITE" id="PS00893">
    <property type="entry name" value="NUDIX_BOX"/>
    <property type="match status" value="1"/>
</dbReference>
<feature type="domain" description="Nudix hydrolase" evidence="6">
    <location>
        <begin position="37"/>
        <end position="167"/>
    </location>
</feature>
<dbReference type="InterPro" id="IPR020476">
    <property type="entry name" value="Nudix_hydrolase"/>
</dbReference>
<dbReference type="RefSeq" id="WP_208816706.1">
    <property type="nucleotide sequence ID" value="NZ_WVUH01000345.1"/>
</dbReference>
<reference evidence="7 8" key="1">
    <citation type="submission" date="2019-12" db="EMBL/GenBank/DDBJ databases">
        <title>Whole genome sequencing of endophytic Actinobacterium Micromonospora sp. MPMI6T.</title>
        <authorList>
            <person name="Evv R."/>
            <person name="Podile A.R."/>
        </authorList>
    </citation>
    <scope>NUCLEOTIDE SEQUENCE [LARGE SCALE GENOMIC DNA]</scope>
    <source>
        <strain evidence="7 8">MPMI6</strain>
    </source>
</reference>
<evidence type="ECO:0000313" key="7">
    <source>
        <dbReference type="EMBL" id="MBO4209753.1"/>
    </source>
</evidence>
<evidence type="ECO:0000256" key="5">
    <source>
        <dbReference type="RuleBase" id="RU003476"/>
    </source>
</evidence>
<dbReference type="PRINTS" id="PR00502">
    <property type="entry name" value="NUDIXFAMILY"/>
</dbReference>
<dbReference type="InterPro" id="IPR020084">
    <property type="entry name" value="NUDIX_hydrolase_CS"/>
</dbReference>
<evidence type="ECO:0000256" key="2">
    <source>
        <dbReference type="ARBA" id="ARBA00005582"/>
    </source>
</evidence>
<dbReference type="Proteomes" id="UP000823521">
    <property type="component" value="Unassembled WGS sequence"/>
</dbReference>
<dbReference type="InterPro" id="IPR000086">
    <property type="entry name" value="NUDIX_hydrolase_dom"/>
</dbReference>
<proteinExistence type="inferred from homology"/>
<evidence type="ECO:0000313" key="8">
    <source>
        <dbReference type="Proteomes" id="UP000823521"/>
    </source>
</evidence>
<dbReference type="Pfam" id="PF00293">
    <property type="entry name" value="NUDIX"/>
    <property type="match status" value="1"/>
</dbReference>
<organism evidence="7 8">
    <name type="scientific">Micromonospora echinofusca</name>
    <dbReference type="NCBI Taxonomy" id="47858"/>
    <lineage>
        <taxon>Bacteria</taxon>
        <taxon>Bacillati</taxon>
        <taxon>Actinomycetota</taxon>
        <taxon>Actinomycetes</taxon>
        <taxon>Micromonosporales</taxon>
        <taxon>Micromonosporaceae</taxon>
        <taxon>Micromonospora</taxon>
    </lineage>
</organism>
<gene>
    <name evidence="7" type="ORF">GSF22_27740</name>
</gene>
<dbReference type="SUPFAM" id="SSF55811">
    <property type="entry name" value="Nudix"/>
    <property type="match status" value="1"/>
</dbReference>
<comment type="cofactor">
    <cofactor evidence="1">
        <name>Mg(2+)</name>
        <dbReference type="ChEBI" id="CHEBI:18420"/>
    </cofactor>
</comment>
<evidence type="ECO:0000256" key="3">
    <source>
        <dbReference type="ARBA" id="ARBA00022801"/>
    </source>
</evidence>
<evidence type="ECO:0000256" key="4">
    <source>
        <dbReference type="ARBA" id="ARBA00022842"/>
    </source>
</evidence>
<name>A0ABS3VZ08_MICEH</name>
<evidence type="ECO:0000259" key="6">
    <source>
        <dbReference type="PROSITE" id="PS51462"/>
    </source>
</evidence>
<dbReference type="PANTHER" id="PTHR43222:SF12">
    <property type="entry name" value="NUDIX HYDROLASE"/>
    <property type="match status" value="1"/>
</dbReference>
<evidence type="ECO:0000256" key="1">
    <source>
        <dbReference type="ARBA" id="ARBA00001946"/>
    </source>
</evidence>
<dbReference type="PANTHER" id="PTHR43222">
    <property type="entry name" value="NUDIX HYDROLASE 23"/>
    <property type="match status" value="1"/>
</dbReference>
<dbReference type="Gene3D" id="3.90.79.10">
    <property type="entry name" value="Nucleoside Triphosphate Pyrophosphohydrolase"/>
    <property type="match status" value="1"/>
</dbReference>
<sequence>MTGELHSHCSYCGGAYPGTAGWPRVCSSCDQTTWRNPLPVAVAILPVLTGSGTGVVVQRRDIEPARGQLALPGGFIEHGEDWRDALVRELWEETGLTGPAEQVQLFAVHSAPHGGAILIFGVLPPQRADELPASAPTAEATEWLVVTEPTELAFSTHTQVLAEFLATVRDDRH</sequence>
<dbReference type="InterPro" id="IPR015797">
    <property type="entry name" value="NUDIX_hydrolase-like_dom_sf"/>
</dbReference>
<keyword evidence="8" id="KW-1185">Reference proteome</keyword>